<keyword evidence="4 7" id="KW-0472">Membrane</keyword>
<comment type="subcellular location">
    <subcellularLocation>
        <location evidence="7">Cell membrane</location>
        <topology evidence="7">Single-pass membrane protein</topology>
    </subcellularLocation>
</comment>
<dbReference type="InterPro" id="IPR003770">
    <property type="entry name" value="MLTG-like"/>
</dbReference>
<feature type="region of interest" description="Disordered" evidence="8">
    <location>
        <begin position="1"/>
        <end position="105"/>
    </location>
</feature>
<dbReference type="EC" id="4.2.2.29" evidence="7"/>
<dbReference type="Proteomes" id="UP000824209">
    <property type="component" value="Unassembled WGS sequence"/>
</dbReference>
<feature type="compositionally biased region" description="Polar residues" evidence="8">
    <location>
        <begin position="44"/>
        <end position="53"/>
    </location>
</feature>
<evidence type="ECO:0000256" key="6">
    <source>
        <dbReference type="ARBA" id="ARBA00023316"/>
    </source>
</evidence>
<evidence type="ECO:0000313" key="9">
    <source>
        <dbReference type="EMBL" id="HJB40652.1"/>
    </source>
</evidence>
<evidence type="ECO:0000256" key="7">
    <source>
        <dbReference type="HAMAP-Rule" id="MF_02065"/>
    </source>
</evidence>
<dbReference type="Gene3D" id="3.30.1490.480">
    <property type="entry name" value="Endolytic murein transglycosylase"/>
    <property type="match status" value="1"/>
</dbReference>
<comment type="catalytic activity">
    <reaction evidence="7">
        <text>a peptidoglycan chain = a peptidoglycan chain with N-acetyl-1,6-anhydromuramyl-[peptide] at the reducing end + a peptidoglycan chain with N-acetylglucosamine at the non-reducing end.</text>
        <dbReference type="EC" id="4.2.2.29"/>
    </reaction>
</comment>
<dbReference type="PANTHER" id="PTHR30518:SF2">
    <property type="entry name" value="ENDOLYTIC MUREIN TRANSGLYCOSYLASE"/>
    <property type="match status" value="1"/>
</dbReference>
<feature type="compositionally biased region" description="Basic and acidic residues" evidence="8">
    <location>
        <begin position="89"/>
        <end position="105"/>
    </location>
</feature>
<feature type="compositionally biased region" description="Basic and acidic residues" evidence="8">
    <location>
        <begin position="19"/>
        <end position="39"/>
    </location>
</feature>
<reference evidence="9" key="2">
    <citation type="submission" date="2021-04" db="EMBL/GenBank/DDBJ databases">
        <authorList>
            <person name="Gilroy R."/>
        </authorList>
    </citation>
    <scope>NUCLEOTIDE SEQUENCE</scope>
    <source>
        <strain evidence="9">ChiBcec8-14828</strain>
    </source>
</reference>
<keyword evidence="2 7" id="KW-0812">Transmembrane</keyword>
<keyword evidence="1 7" id="KW-1003">Cell membrane</keyword>
<name>A0A9D2S1P0_9FIRM</name>
<evidence type="ECO:0000256" key="4">
    <source>
        <dbReference type="ARBA" id="ARBA00023136"/>
    </source>
</evidence>
<evidence type="ECO:0000256" key="8">
    <source>
        <dbReference type="SAM" id="MobiDB-lite"/>
    </source>
</evidence>
<feature type="transmembrane region" description="Helical" evidence="7">
    <location>
        <begin position="114"/>
        <end position="138"/>
    </location>
</feature>
<evidence type="ECO:0000313" key="10">
    <source>
        <dbReference type="Proteomes" id="UP000824209"/>
    </source>
</evidence>
<dbReference type="EMBL" id="DWYA01000087">
    <property type="protein sequence ID" value="HJB40652.1"/>
    <property type="molecule type" value="Genomic_DNA"/>
</dbReference>
<evidence type="ECO:0000256" key="2">
    <source>
        <dbReference type="ARBA" id="ARBA00022692"/>
    </source>
</evidence>
<accession>A0A9D2S1P0</accession>
<dbReference type="NCBIfam" id="TIGR00247">
    <property type="entry name" value="endolytic transglycosylase MltG"/>
    <property type="match status" value="1"/>
</dbReference>
<feature type="site" description="Important for catalytic activity" evidence="7">
    <location>
        <position position="339"/>
    </location>
</feature>
<comment type="function">
    <text evidence="7">Functions as a peptidoglycan terminase that cleaves nascent peptidoglycan strands endolytically to terminate their elongation.</text>
</comment>
<keyword evidence="5 7" id="KW-0456">Lyase</keyword>
<evidence type="ECO:0000256" key="3">
    <source>
        <dbReference type="ARBA" id="ARBA00022989"/>
    </source>
</evidence>
<keyword evidence="6 7" id="KW-0961">Cell wall biogenesis/degradation</keyword>
<evidence type="ECO:0000256" key="5">
    <source>
        <dbReference type="ARBA" id="ARBA00023239"/>
    </source>
</evidence>
<dbReference type="AlphaFoldDB" id="A0A9D2S1P0"/>
<dbReference type="GO" id="GO:0009252">
    <property type="term" value="P:peptidoglycan biosynthetic process"/>
    <property type="evidence" value="ECO:0007669"/>
    <property type="project" value="UniProtKB-UniRule"/>
</dbReference>
<dbReference type="GO" id="GO:0008932">
    <property type="term" value="F:lytic endotransglycosylase activity"/>
    <property type="evidence" value="ECO:0007669"/>
    <property type="project" value="UniProtKB-UniRule"/>
</dbReference>
<comment type="caution">
    <text evidence="9">The sequence shown here is derived from an EMBL/GenBank/DDBJ whole genome shotgun (WGS) entry which is preliminary data.</text>
</comment>
<gene>
    <name evidence="7 9" type="primary">mltG</name>
    <name evidence="9" type="ORF">H9943_09690</name>
</gene>
<keyword evidence="3 7" id="KW-1133">Transmembrane helix</keyword>
<dbReference type="GO" id="GO:0071555">
    <property type="term" value="P:cell wall organization"/>
    <property type="evidence" value="ECO:0007669"/>
    <property type="project" value="UniProtKB-KW"/>
</dbReference>
<organism evidence="9 10">
    <name type="scientific">Candidatus Ruthenibacterium avium</name>
    <dbReference type="NCBI Taxonomy" id="2838751"/>
    <lineage>
        <taxon>Bacteria</taxon>
        <taxon>Bacillati</taxon>
        <taxon>Bacillota</taxon>
        <taxon>Clostridia</taxon>
        <taxon>Eubacteriales</taxon>
        <taxon>Oscillospiraceae</taxon>
        <taxon>Ruthenibacterium</taxon>
    </lineage>
</organism>
<dbReference type="GO" id="GO:0005886">
    <property type="term" value="C:plasma membrane"/>
    <property type="evidence" value="ECO:0007669"/>
    <property type="project" value="UniProtKB-SubCell"/>
</dbReference>
<evidence type="ECO:0000256" key="1">
    <source>
        <dbReference type="ARBA" id="ARBA00022475"/>
    </source>
</evidence>
<comment type="similarity">
    <text evidence="7">Belongs to the transglycosylase MltG family.</text>
</comment>
<reference evidence="9" key="1">
    <citation type="journal article" date="2021" name="PeerJ">
        <title>Extensive microbial diversity within the chicken gut microbiome revealed by metagenomics and culture.</title>
        <authorList>
            <person name="Gilroy R."/>
            <person name="Ravi A."/>
            <person name="Getino M."/>
            <person name="Pursley I."/>
            <person name="Horton D.L."/>
            <person name="Alikhan N.F."/>
            <person name="Baker D."/>
            <person name="Gharbi K."/>
            <person name="Hall N."/>
            <person name="Watson M."/>
            <person name="Adriaenssens E.M."/>
            <person name="Foster-Nyarko E."/>
            <person name="Jarju S."/>
            <person name="Secka A."/>
            <person name="Antonio M."/>
            <person name="Oren A."/>
            <person name="Chaudhuri R.R."/>
            <person name="La Ragione R."/>
            <person name="Hildebrand F."/>
            <person name="Pallen M.J."/>
        </authorList>
    </citation>
    <scope>NUCLEOTIDE SEQUENCE</scope>
    <source>
        <strain evidence="9">ChiBcec8-14828</strain>
    </source>
</reference>
<sequence length="475" mass="53378">MAQKAQAPVKRNEPSVQTSERDPRDEALLHAPETKDAAKPEQAPAQNKPQTSLPVAEPTLQQEQESSAEEAAPESTEQWEDAFDEDTHEVEKPLESDLALQKEADEKPKKKRRWGCLVIILIFVALIAAGIAAMVWAMNDVIGNRSRTIEAKTIEIEKGSYLKSISETLEENGIIRSALLFQLYVKFQQEAGALQYGTFELSSDMTYDELIELLKTEQKRDTVRVTFPEGIPAVQFAQRMEEAGLCTAEEFLQVANEGDFSQFKFWNLRDENPNQFMKCEGYLFPETYEFYQNDDVYNMVAKIYGEFDKRFTDEMYAKVEEMGFTLTEFVTLASIVQEEAGLPEHQADVAAVFMNRLGPNSIVSLLQSNCSSYIQNDDDNNYINNTIAPACGGWENIPQEIIDAYDTYKTPGLPAGPISNPGMDALTNTLNYASSQYYGDYYFFVTDLAGTYYYAKTDAEHEVNKAAAAQVNASL</sequence>
<feature type="compositionally biased region" description="Acidic residues" evidence="8">
    <location>
        <begin position="66"/>
        <end position="88"/>
    </location>
</feature>
<proteinExistence type="inferred from homology"/>
<dbReference type="Pfam" id="PF02618">
    <property type="entry name" value="YceG"/>
    <property type="match status" value="1"/>
</dbReference>
<protein>
    <recommendedName>
        <fullName evidence="7">Endolytic murein transglycosylase</fullName>
        <ecNumber evidence="7">4.2.2.29</ecNumber>
    </recommendedName>
    <alternativeName>
        <fullName evidence="7">Peptidoglycan lytic transglycosylase</fullName>
    </alternativeName>
    <alternativeName>
        <fullName evidence="7">Peptidoglycan polymerization terminase</fullName>
    </alternativeName>
</protein>
<dbReference type="HAMAP" id="MF_02065">
    <property type="entry name" value="MltG"/>
    <property type="match status" value="1"/>
</dbReference>
<dbReference type="PANTHER" id="PTHR30518">
    <property type="entry name" value="ENDOLYTIC MUREIN TRANSGLYCOSYLASE"/>
    <property type="match status" value="1"/>
</dbReference>